<evidence type="ECO:0000313" key="4">
    <source>
        <dbReference type="Proteomes" id="UP001548590"/>
    </source>
</evidence>
<evidence type="ECO:0008006" key="5">
    <source>
        <dbReference type="Google" id="ProtNLM"/>
    </source>
</evidence>
<feature type="region of interest" description="Disordered" evidence="1">
    <location>
        <begin position="158"/>
        <end position="177"/>
    </location>
</feature>
<proteinExistence type="predicted"/>
<sequence>MPCQQKVLRPHLLHGLLCLALASLPALARAGDADNILACAQAAHDYAGLTLDPHEASYRGRILAFSEANWPAQEVACEVKLGLVYNLRVGAHHAVRESYAGDEAWQLAGQLDSATDEAIGLLRARIELLKKARDDAQSSLRAPGRELGAIQRRWQRERDRALAATPAPAHTPARSEI</sequence>
<organism evidence="3 4">
    <name type="scientific">Uliginosibacterium paludis</name>
    <dbReference type="NCBI Taxonomy" id="1615952"/>
    <lineage>
        <taxon>Bacteria</taxon>
        <taxon>Pseudomonadati</taxon>
        <taxon>Pseudomonadota</taxon>
        <taxon>Betaproteobacteria</taxon>
        <taxon>Rhodocyclales</taxon>
        <taxon>Zoogloeaceae</taxon>
        <taxon>Uliginosibacterium</taxon>
    </lineage>
</organism>
<dbReference type="EMBL" id="JBEWLZ010000002">
    <property type="protein sequence ID" value="MET1488982.1"/>
    <property type="molecule type" value="Genomic_DNA"/>
</dbReference>
<keyword evidence="2" id="KW-0732">Signal</keyword>
<dbReference type="RefSeq" id="WP_345924046.1">
    <property type="nucleotide sequence ID" value="NZ_JBDIVF010000001.1"/>
</dbReference>
<name>A0ABV2CMF4_9RHOO</name>
<feature type="signal peptide" evidence="2">
    <location>
        <begin position="1"/>
        <end position="28"/>
    </location>
</feature>
<protein>
    <recommendedName>
        <fullName evidence="5">DUF1311 domain-containing protein</fullName>
    </recommendedName>
</protein>
<evidence type="ECO:0000313" key="3">
    <source>
        <dbReference type="EMBL" id="MET1488982.1"/>
    </source>
</evidence>
<evidence type="ECO:0000256" key="1">
    <source>
        <dbReference type="SAM" id="MobiDB-lite"/>
    </source>
</evidence>
<accession>A0ABV2CMF4</accession>
<dbReference type="Proteomes" id="UP001548590">
    <property type="component" value="Unassembled WGS sequence"/>
</dbReference>
<evidence type="ECO:0000256" key="2">
    <source>
        <dbReference type="SAM" id="SignalP"/>
    </source>
</evidence>
<feature type="chain" id="PRO_5046357155" description="DUF1311 domain-containing protein" evidence="2">
    <location>
        <begin position="29"/>
        <end position="177"/>
    </location>
</feature>
<reference evidence="3 4" key="1">
    <citation type="submission" date="2024-07" db="EMBL/GenBank/DDBJ databases">
        <title>Uliginosibacterium paludis KCTC:42655.</title>
        <authorList>
            <person name="Kim M.K."/>
        </authorList>
    </citation>
    <scope>NUCLEOTIDE SEQUENCE [LARGE SCALE GENOMIC DNA]</scope>
    <source>
        <strain evidence="3 4">KCTC 42655</strain>
    </source>
</reference>
<gene>
    <name evidence="3" type="ORF">ABVT11_04030</name>
</gene>
<keyword evidence="4" id="KW-1185">Reference proteome</keyword>
<feature type="compositionally biased region" description="Low complexity" evidence="1">
    <location>
        <begin position="162"/>
        <end position="177"/>
    </location>
</feature>
<comment type="caution">
    <text evidence="3">The sequence shown here is derived from an EMBL/GenBank/DDBJ whole genome shotgun (WGS) entry which is preliminary data.</text>
</comment>